<proteinExistence type="inferred from homology"/>
<comment type="similarity">
    <text evidence="2">Belongs to the EamA transporter family.</text>
</comment>
<dbReference type="EMBL" id="CP031165">
    <property type="protein sequence ID" value="AXV07906.1"/>
    <property type="molecule type" value="Genomic_DNA"/>
</dbReference>
<evidence type="ECO:0000256" key="7">
    <source>
        <dbReference type="SAM" id="Phobius"/>
    </source>
</evidence>
<feature type="transmembrane region" description="Helical" evidence="7">
    <location>
        <begin position="31"/>
        <end position="51"/>
    </location>
</feature>
<keyword evidence="3 7" id="KW-0812">Transmembrane</keyword>
<sequence length="343" mass="34839">MMPITQPTSSTPPEPDEPMDRKAVSGRTRGVVLVLLGAVLWGTTGTAQALGPDSAGPLAVGTTRLVAGGALLTLWMLVSTRGRSTRGRSTRGRSTRGRSTRGSGPVTGTDARPTGRPVLPVLAGAIGVAAYQLSFFAAVDRAGVAVGTAVAIGSSPVFTGLIEWAVRRQAPTTRWWRSTTIATVGLVLLAGPGGGAFGDIGLALVAGLSYATYAVASKQLLDRWSPAQAMAAVFGGGAVLLLPLLVGLDLGWLADWRGVAMLLWLAGPTILVAYLLFGAGLREVTAAVGATLSLAEPLTAAILAVGILAERPSVTQVIGAAAIGIGLGLLAVPDRRVRTTPTG</sequence>
<organism evidence="9 10">
    <name type="scientific">Euzebya pacifica</name>
    <dbReference type="NCBI Taxonomy" id="1608957"/>
    <lineage>
        <taxon>Bacteria</taxon>
        <taxon>Bacillati</taxon>
        <taxon>Actinomycetota</taxon>
        <taxon>Nitriliruptoria</taxon>
        <taxon>Euzebyales</taxon>
    </lineage>
</organism>
<evidence type="ECO:0000256" key="5">
    <source>
        <dbReference type="ARBA" id="ARBA00023136"/>
    </source>
</evidence>
<feature type="region of interest" description="Disordered" evidence="6">
    <location>
        <begin position="1"/>
        <end position="25"/>
    </location>
</feature>
<evidence type="ECO:0000256" key="4">
    <source>
        <dbReference type="ARBA" id="ARBA00022989"/>
    </source>
</evidence>
<gene>
    <name evidence="9" type="ORF">DVS28_a3231</name>
</gene>
<dbReference type="PANTHER" id="PTHR32322">
    <property type="entry name" value="INNER MEMBRANE TRANSPORTER"/>
    <property type="match status" value="1"/>
</dbReference>
<feature type="transmembrane region" description="Helical" evidence="7">
    <location>
        <begin position="284"/>
        <end position="308"/>
    </location>
</feature>
<dbReference type="Pfam" id="PF00892">
    <property type="entry name" value="EamA"/>
    <property type="match status" value="2"/>
</dbReference>
<evidence type="ECO:0000256" key="1">
    <source>
        <dbReference type="ARBA" id="ARBA00004141"/>
    </source>
</evidence>
<name>A0A346Y0A9_9ACTN</name>
<dbReference type="InterPro" id="IPR050638">
    <property type="entry name" value="AA-Vitamin_Transporters"/>
</dbReference>
<dbReference type="PANTHER" id="PTHR32322:SF2">
    <property type="entry name" value="EAMA DOMAIN-CONTAINING PROTEIN"/>
    <property type="match status" value="1"/>
</dbReference>
<dbReference type="GO" id="GO:0016020">
    <property type="term" value="C:membrane"/>
    <property type="evidence" value="ECO:0007669"/>
    <property type="project" value="UniProtKB-SubCell"/>
</dbReference>
<accession>A0A346Y0A9</accession>
<dbReference type="InterPro" id="IPR037185">
    <property type="entry name" value="EmrE-like"/>
</dbReference>
<evidence type="ECO:0000259" key="8">
    <source>
        <dbReference type="Pfam" id="PF00892"/>
    </source>
</evidence>
<protein>
    <submittedName>
        <fullName evidence="9">Permease of the drug/metabolite transporter (DMT) superfamily</fullName>
    </submittedName>
</protein>
<keyword evidence="5 7" id="KW-0472">Membrane</keyword>
<feature type="compositionally biased region" description="Low complexity" evidence="6">
    <location>
        <begin position="1"/>
        <end position="11"/>
    </location>
</feature>
<dbReference type="Proteomes" id="UP000264006">
    <property type="component" value="Chromosome"/>
</dbReference>
<evidence type="ECO:0000313" key="9">
    <source>
        <dbReference type="EMBL" id="AXV07906.1"/>
    </source>
</evidence>
<dbReference type="AlphaFoldDB" id="A0A346Y0A9"/>
<feature type="transmembrane region" description="Helical" evidence="7">
    <location>
        <begin position="314"/>
        <end position="332"/>
    </location>
</feature>
<feature type="transmembrane region" description="Helical" evidence="7">
    <location>
        <begin position="200"/>
        <end position="217"/>
    </location>
</feature>
<feature type="compositionally biased region" description="Basic residues" evidence="6">
    <location>
        <begin position="83"/>
        <end position="99"/>
    </location>
</feature>
<feature type="region of interest" description="Disordered" evidence="6">
    <location>
        <begin position="83"/>
        <end position="114"/>
    </location>
</feature>
<feature type="transmembrane region" description="Helical" evidence="7">
    <location>
        <begin position="118"/>
        <end position="138"/>
    </location>
</feature>
<dbReference type="KEGG" id="euz:DVS28_a3231"/>
<feature type="transmembrane region" description="Helical" evidence="7">
    <location>
        <begin position="259"/>
        <end position="277"/>
    </location>
</feature>
<feature type="transmembrane region" description="Helical" evidence="7">
    <location>
        <begin position="229"/>
        <end position="253"/>
    </location>
</feature>
<feature type="transmembrane region" description="Helical" evidence="7">
    <location>
        <begin position="175"/>
        <end position="194"/>
    </location>
</feature>
<comment type="subcellular location">
    <subcellularLocation>
        <location evidence="1">Membrane</location>
        <topology evidence="1">Multi-pass membrane protein</topology>
    </subcellularLocation>
</comment>
<evidence type="ECO:0000256" key="2">
    <source>
        <dbReference type="ARBA" id="ARBA00007362"/>
    </source>
</evidence>
<feature type="domain" description="EamA" evidence="8">
    <location>
        <begin position="29"/>
        <end position="189"/>
    </location>
</feature>
<reference evidence="9 10" key="1">
    <citation type="submission" date="2018-09" db="EMBL/GenBank/DDBJ databases">
        <title>Complete genome sequence of Euzebya sp. DY32-46 isolated from seawater of Pacific Ocean.</title>
        <authorList>
            <person name="Xu L."/>
            <person name="Wu Y.-H."/>
            <person name="Xu X.-W."/>
        </authorList>
    </citation>
    <scope>NUCLEOTIDE SEQUENCE [LARGE SCALE GENOMIC DNA]</scope>
    <source>
        <strain evidence="9 10">DY32-46</strain>
    </source>
</reference>
<feature type="domain" description="EamA" evidence="8">
    <location>
        <begin position="201"/>
        <end position="330"/>
    </location>
</feature>
<keyword evidence="10" id="KW-1185">Reference proteome</keyword>
<evidence type="ECO:0000313" key="10">
    <source>
        <dbReference type="Proteomes" id="UP000264006"/>
    </source>
</evidence>
<dbReference type="SUPFAM" id="SSF103481">
    <property type="entry name" value="Multidrug resistance efflux transporter EmrE"/>
    <property type="match status" value="2"/>
</dbReference>
<keyword evidence="4 7" id="KW-1133">Transmembrane helix</keyword>
<evidence type="ECO:0000256" key="3">
    <source>
        <dbReference type="ARBA" id="ARBA00022692"/>
    </source>
</evidence>
<evidence type="ECO:0000256" key="6">
    <source>
        <dbReference type="SAM" id="MobiDB-lite"/>
    </source>
</evidence>
<feature type="transmembrane region" description="Helical" evidence="7">
    <location>
        <begin position="57"/>
        <end position="78"/>
    </location>
</feature>
<feature type="transmembrane region" description="Helical" evidence="7">
    <location>
        <begin position="144"/>
        <end position="166"/>
    </location>
</feature>
<dbReference type="InterPro" id="IPR000620">
    <property type="entry name" value="EamA_dom"/>
</dbReference>